<name>A0ABM1EPN4_PRICU</name>
<evidence type="ECO:0000256" key="4">
    <source>
        <dbReference type="ARBA" id="ARBA00023163"/>
    </source>
</evidence>
<dbReference type="SUPFAM" id="SSF57959">
    <property type="entry name" value="Leucine zipper domain"/>
    <property type="match status" value="1"/>
</dbReference>
<dbReference type="InterPro" id="IPR005643">
    <property type="entry name" value="JNK"/>
</dbReference>
<dbReference type="GeneID" id="106814357"/>
<evidence type="ECO:0000256" key="6">
    <source>
        <dbReference type="SAM" id="MobiDB-lite"/>
    </source>
</evidence>
<dbReference type="InterPro" id="IPR050946">
    <property type="entry name" value="AP-1_TF_bZIP"/>
</dbReference>
<keyword evidence="2" id="KW-0805">Transcription regulation</keyword>
<dbReference type="Pfam" id="PF00170">
    <property type="entry name" value="bZIP_1"/>
    <property type="match status" value="1"/>
</dbReference>
<keyword evidence="8" id="KW-1185">Reference proteome</keyword>
<comment type="similarity">
    <text evidence="1">Belongs to the bZIP family. Jun subfamily.</text>
</comment>
<evidence type="ECO:0000256" key="3">
    <source>
        <dbReference type="ARBA" id="ARBA00023125"/>
    </source>
</evidence>
<dbReference type="RefSeq" id="XP_014674155.1">
    <property type="nucleotide sequence ID" value="XM_014818669.1"/>
</dbReference>
<evidence type="ECO:0000256" key="5">
    <source>
        <dbReference type="SAM" id="Coils"/>
    </source>
</evidence>
<dbReference type="Pfam" id="PF03957">
    <property type="entry name" value="Jun"/>
    <property type="match status" value="1"/>
</dbReference>
<protein>
    <submittedName>
        <fullName evidence="9">Transcription factor AP-1-like</fullName>
    </submittedName>
</protein>
<dbReference type="Proteomes" id="UP000695022">
    <property type="component" value="Unplaced"/>
</dbReference>
<proteinExistence type="inferred from homology"/>
<feature type="domain" description="BZIP" evidence="7">
    <location>
        <begin position="236"/>
        <end position="299"/>
    </location>
</feature>
<dbReference type="Gene3D" id="1.20.5.170">
    <property type="match status" value="1"/>
</dbReference>
<gene>
    <name evidence="9" type="primary">LOC106814357</name>
</gene>
<dbReference type="PRINTS" id="PR00043">
    <property type="entry name" value="LEUZIPPRJUN"/>
</dbReference>
<evidence type="ECO:0000313" key="8">
    <source>
        <dbReference type="Proteomes" id="UP000695022"/>
    </source>
</evidence>
<dbReference type="InterPro" id="IPR046347">
    <property type="entry name" value="bZIP_sf"/>
</dbReference>
<feature type="coiled-coil region" evidence="5">
    <location>
        <begin position="241"/>
        <end position="281"/>
    </location>
</feature>
<dbReference type="PROSITE" id="PS00036">
    <property type="entry name" value="BZIP_BASIC"/>
    <property type="match status" value="1"/>
</dbReference>
<keyword evidence="4" id="KW-0804">Transcription</keyword>
<dbReference type="PROSITE" id="PS50217">
    <property type="entry name" value="BZIP"/>
    <property type="match status" value="1"/>
</dbReference>
<dbReference type="PANTHER" id="PTHR11462">
    <property type="entry name" value="JUN TRANSCRIPTION FACTOR-RELATED"/>
    <property type="match status" value="1"/>
</dbReference>
<organism evidence="8 9">
    <name type="scientific">Priapulus caudatus</name>
    <name type="common">Priapulid worm</name>
    <dbReference type="NCBI Taxonomy" id="37621"/>
    <lineage>
        <taxon>Eukaryota</taxon>
        <taxon>Metazoa</taxon>
        <taxon>Ecdysozoa</taxon>
        <taxon>Scalidophora</taxon>
        <taxon>Priapulida</taxon>
        <taxon>Priapulimorpha</taxon>
        <taxon>Priapulimorphida</taxon>
        <taxon>Priapulidae</taxon>
        <taxon>Priapulus</taxon>
    </lineage>
</organism>
<feature type="region of interest" description="Disordered" evidence="6">
    <location>
        <begin position="140"/>
        <end position="163"/>
    </location>
</feature>
<dbReference type="InterPro" id="IPR002112">
    <property type="entry name" value="Leuzip_Jun"/>
</dbReference>
<feature type="region of interest" description="Disordered" evidence="6">
    <location>
        <begin position="180"/>
        <end position="230"/>
    </location>
</feature>
<feature type="compositionally biased region" description="Low complexity" evidence="6">
    <location>
        <begin position="183"/>
        <end position="197"/>
    </location>
</feature>
<keyword evidence="3" id="KW-0238">DNA-binding</keyword>
<accession>A0ABM1EPN4</accession>
<dbReference type="PANTHER" id="PTHR11462:SF35">
    <property type="entry name" value="TRANSCRIPTION FACTOR JRA"/>
    <property type="match status" value="1"/>
</dbReference>
<evidence type="ECO:0000313" key="9">
    <source>
        <dbReference type="RefSeq" id="XP_014674155.1"/>
    </source>
</evidence>
<dbReference type="CDD" id="cd14696">
    <property type="entry name" value="bZIP_Jun"/>
    <property type="match status" value="1"/>
</dbReference>
<sequence>MTTKVEGNTVNNNRKMEQTFYDNDSAKNNDGCRMARNWTIPMSAHHNVGERSASICELKKNMTLDFSAPAGKKAKLNTVLTSPDLNLLKLGSPELERMIIAQHGMITTTPTPGQLVMFPKSVSEEQEVYAKGFADALATLQTREQRPTSQHGRDDYGGGTYSSPSYVELTMSPALPGMAHARSNGSVDAASSSSLGGHAMTSPALSSAQVKEEPQTVPCLGRSPPVSPVNMAQQEKIKLERKRLRNRLAASKCRLRKLDRIARLEEKVAGLKGQNSSLMQTATQLREQVCQLKQVVMDHRHDGCELRC</sequence>
<evidence type="ECO:0000256" key="2">
    <source>
        <dbReference type="ARBA" id="ARBA00023015"/>
    </source>
</evidence>
<dbReference type="SMART" id="SM00338">
    <property type="entry name" value="BRLZ"/>
    <property type="match status" value="1"/>
</dbReference>
<evidence type="ECO:0000259" key="7">
    <source>
        <dbReference type="PROSITE" id="PS50217"/>
    </source>
</evidence>
<feature type="compositionally biased region" description="Basic and acidic residues" evidence="6">
    <location>
        <begin position="143"/>
        <end position="156"/>
    </location>
</feature>
<reference evidence="9" key="1">
    <citation type="submission" date="2025-08" db="UniProtKB">
        <authorList>
            <consortium name="RefSeq"/>
        </authorList>
    </citation>
    <scope>IDENTIFICATION</scope>
</reference>
<dbReference type="InterPro" id="IPR004827">
    <property type="entry name" value="bZIP"/>
</dbReference>
<evidence type="ECO:0000256" key="1">
    <source>
        <dbReference type="ARBA" id="ARBA00006882"/>
    </source>
</evidence>
<keyword evidence="5" id="KW-0175">Coiled coil</keyword>